<dbReference type="InterPro" id="IPR004888">
    <property type="entry name" value="Glycoside_hydrolase_63"/>
</dbReference>
<dbReference type="SUPFAM" id="SSF48208">
    <property type="entry name" value="Six-hairpin glycosidases"/>
    <property type="match status" value="1"/>
</dbReference>
<dbReference type="PANTHER" id="PTHR10412:SF10">
    <property type="entry name" value="GLYCOSYL HYDROLASE FAMILY 63 C-TERMINAL DOMAIN-CONTAINING PROTEIN"/>
    <property type="match status" value="1"/>
</dbReference>
<accession>A0A8B8EDS0</accession>
<evidence type="ECO:0000313" key="4">
    <source>
        <dbReference type="RefSeq" id="XP_022337718.1"/>
    </source>
</evidence>
<sequence length="946" mass="110251">MSGPEGRRLKEDRTRAKNWKRWGPYLAERQWGTVREDYSEDGNCWNYFPHDHARSRAYRWGEDGLLGICDREGRLCMGLALWNTKDPILKERLFGLTGHQGNHGEDVKELYYYLDSTPTHSYMKALYKYPQGEYPYSDLERENRIRGFMMPEYEILDTGVIDKGYFDVVAEYSKHTPNDVLAKYTITNRGKERATVHVLPTLWFRNVWSWGEDAYCYLKPKPHLSQVSGNKVKCDHPTLGEDQSHHIDPTVDQSSPPPAFVGSFYWEVDKDQHDKEPELLFTENDTNYKRLFNIEGSQYAKDAFHNYVIKGDKSVVNPSHCGTKCAAHYVLTLDPGEEFTIKVRLYFELEAPKTDPFGPDFDEIFQDRHKEADMFYEEKIPMKDKQQKQVSRQAYAGLLWSKQFYYYVIEEWLQGDSNQPKPPASRLKGRNFEWMHLFNMDIISMPDKWEYPWYASWDLAFHMIPMADIDVQFAKDQLLLFLREWYLHPNGQLPAYEFSFQDVNPPVHAYAVLRVYKASGPKNKRDLAFLARCFHKLILNFTWWINRKDLEGRNIFTGGFLGLDNIGIFDRSKPLPTGGYLVQADATAWMAFFCSIMLEISLTLSRRDCIYEDMASKFFEHFVAIADAINQKDGIGLWDEEDGFFYDHIRVNGKTVMPLKILSMVGLVPLFCCLVLKQDVLRRHPGFYKRTRWFLNNRKDLDHHIWFMCDNDDSEEPALLLSLVKKEQLQRVLAHVLDENKFLSPYGIRSLSKHHRKEPFILESGGNAYSVKYEPGESESNMFGGNSNWRGPIWFPMNYLLIENLRRYDYFFGESLKVECPTGSGKLMRLTDVAHELSVRLSKLFYPSPEGFRPCHGDEKRYAKDPNFKDLVLFYEYFHGDTGRGCGASHQTGWTALVANLQKYVAIREKWISSIQIAQLRKISNTGIPLDIDVMLDLSSEGEMSS</sequence>
<dbReference type="GeneID" id="111133538"/>
<dbReference type="InterPro" id="IPR008928">
    <property type="entry name" value="6-hairpin_glycosidase_sf"/>
</dbReference>
<evidence type="ECO:0000313" key="3">
    <source>
        <dbReference type="RefSeq" id="XP_022337716.1"/>
    </source>
</evidence>
<evidence type="ECO:0000313" key="2">
    <source>
        <dbReference type="Proteomes" id="UP000694844"/>
    </source>
</evidence>
<dbReference type="Proteomes" id="UP000694844">
    <property type="component" value="Chromosome 5"/>
</dbReference>
<dbReference type="InterPro" id="IPR054491">
    <property type="entry name" value="MGH1-like_GH"/>
</dbReference>
<dbReference type="AlphaFoldDB" id="A0A8B8EDS0"/>
<dbReference type="InterPro" id="IPR012341">
    <property type="entry name" value="6hp_glycosidase-like_sf"/>
</dbReference>
<dbReference type="GO" id="GO:0004573">
    <property type="term" value="F:Glc3Man9GlcNAc2 oligosaccharide glucosidase activity"/>
    <property type="evidence" value="ECO:0007669"/>
    <property type="project" value="InterPro"/>
</dbReference>
<dbReference type="KEGG" id="cvn:111133538"/>
<reference evidence="3 4" key="1">
    <citation type="submission" date="2025-04" db="UniProtKB">
        <authorList>
            <consortium name="RefSeq"/>
        </authorList>
    </citation>
    <scope>IDENTIFICATION</scope>
    <source>
        <tissue evidence="3 4">Whole sample</tissue>
    </source>
</reference>
<name>A0A8B8EDS0_CRAVI</name>
<feature type="domain" description="Mannosylglycerate hydrolase MGH1-like glycoside hydrolase" evidence="1">
    <location>
        <begin position="451"/>
        <end position="555"/>
    </location>
</feature>
<gene>
    <name evidence="3 4" type="primary">LOC111133538</name>
</gene>
<dbReference type="RefSeq" id="XP_022337718.1">
    <property type="nucleotide sequence ID" value="XM_022482010.1"/>
</dbReference>
<keyword evidence="2" id="KW-1185">Reference proteome</keyword>
<dbReference type="RefSeq" id="XP_022337716.1">
    <property type="nucleotide sequence ID" value="XM_022482008.1"/>
</dbReference>
<evidence type="ECO:0000259" key="1">
    <source>
        <dbReference type="Pfam" id="PF22422"/>
    </source>
</evidence>
<protein>
    <submittedName>
        <fullName evidence="3">Uncharacterized protein YMR196W-like isoform X1</fullName>
    </submittedName>
    <submittedName>
        <fullName evidence="4">Uncharacterized protein YMR196W-like isoform X2</fullName>
    </submittedName>
</protein>
<organism evidence="2 3">
    <name type="scientific">Crassostrea virginica</name>
    <name type="common">Eastern oyster</name>
    <dbReference type="NCBI Taxonomy" id="6565"/>
    <lineage>
        <taxon>Eukaryota</taxon>
        <taxon>Metazoa</taxon>
        <taxon>Spiralia</taxon>
        <taxon>Lophotrochozoa</taxon>
        <taxon>Mollusca</taxon>
        <taxon>Bivalvia</taxon>
        <taxon>Autobranchia</taxon>
        <taxon>Pteriomorphia</taxon>
        <taxon>Ostreida</taxon>
        <taxon>Ostreoidea</taxon>
        <taxon>Ostreidae</taxon>
        <taxon>Crassostrea</taxon>
    </lineage>
</organism>
<dbReference type="Gene3D" id="1.50.10.10">
    <property type="match status" value="1"/>
</dbReference>
<dbReference type="PANTHER" id="PTHR10412">
    <property type="entry name" value="MANNOSYL-OLIGOSACCHARIDE GLUCOSIDASE"/>
    <property type="match status" value="1"/>
</dbReference>
<feature type="domain" description="Mannosylglycerate hydrolase MGH1-like glycoside hydrolase" evidence="1">
    <location>
        <begin position="719"/>
        <end position="892"/>
    </location>
</feature>
<dbReference type="OrthoDB" id="14419at2759"/>
<proteinExistence type="predicted"/>
<dbReference type="GO" id="GO:0009311">
    <property type="term" value="P:oligosaccharide metabolic process"/>
    <property type="evidence" value="ECO:0007669"/>
    <property type="project" value="InterPro"/>
</dbReference>
<dbReference type="Pfam" id="PF22422">
    <property type="entry name" value="MGH1-like_GH"/>
    <property type="match status" value="2"/>
</dbReference>